<sequence length="152" mass="17640">MKTTQKSPFISQLTGFWLNRELDKLGPIPTAIYMTIFFEFNRTFWRKKWVKLTIRAIMEKTCIGSTHTVQQNCRLLEEMGYIKMRLVRQGKFQFTEYRLTEFNREGDLCGEDSCAPQYTFDSQGIPCSGHRAAEADGWYTPDNITAGRKTSA</sequence>
<dbReference type="AlphaFoldDB" id="A0A6I2UDS0"/>
<dbReference type="EMBL" id="VUNR01000031">
    <property type="protein sequence ID" value="MSU09708.1"/>
    <property type="molecule type" value="Genomic_DNA"/>
</dbReference>
<gene>
    <name evidence="1" type="ORF">FYJ84_12040</name>
</gene>
<keyword evidence="2" id="KW-1185">Reference proteome</keyword>
<accession>A0A6I2UDS0</accession>
<reference evidence="1 2" key="1">
    <citation type="submission" date="2019-08" db="EMBL/GenBank/DDBJ databases">
        <title>In-depth cultivation of the pig gut microbiome towards novel bacterial diversity and tailored functional studies.</title>
        <authorList>
            <person name="Wylensek D."/>
            <person name="Hitch T.C.A."/>
            <person name="Clavel T."/>
        </authorList>
    </citation>
    <scope>NUCLEOTIDE SEQUENCE [LARGE SCALE GENOMIC DNA]</scope>
    <source>
        <strain evidence="1 2">WCA-693-APC-5D-A</strain>
    </source>
</reference>
<organism evidence="1 2">
    <name type="scientific">Anaerovibrio slackiae</name>
    <dbReference type="NCBI Taxonomy" id="2652309"/>
    <lineage>
        <taxon>Bacteria</taxon>
        <taxon>Bacillati</taxon>
        <taxon>Bacillota</taxon>
        <taxon>Negativicutes</taxon>
        <taxon>Selenomonadales</taxon>
        <taxon>Selenomonadaceae</taxon>
        <taxon>Anaerovibrio</taxon>
    </lineage>
</organism>
<evidence type="ECO:0000313" key="2">
    <source>
        <dbReference type="Proteomes" id="UP000433181"/>
    </source>
</evidence>
<proteinExistence type="predicted"/>
<dbReference type="RefSeq" id="WP_154407877.1">
    <property type="nucleotide sequence ID" value="NZ_JBJDWX010000056.1"/>
</dbReference>
<evidence type="ECO:0008006" key="3">
    <source>
        <dbReference type="Google" id="ProtNLM"/>
    </source>
</evidence>
<dbReference type="Proteomes" id="UP000433181">
    <property type="component" value="Unassembled WGS sequence"/>
</dbReference>
<dbReference type="GeneID" id="96779658"/>
<evidence type="ECO:0000313" key="1">
    <source>
        <dbReference type="EMBL" id="MSU09708.1"/>
    </source>
</evidence>
<comment type="caution">
    <text evidence="1">The sequence shown here is derived from an EMBL/GenBank/DDBJ whole genome shotgun (WGS) entry which is preliminary data.</text>
</comment>
<name>A0A6I2UDS0_9FIRM</name>
<protein>
    <recommendedName>
        <fullName evidence="3">Bacteriophage lambda Replication protein O N-terminal domain-containing protein</fullName>
    </recommendedName>
</protein>